<reference evidence="3" key="1">
    <citation type="submission" date="2014-01" db="EMBL/GenBank/DDBJ databases">
        <title>The Genome Sequence of Anopheles farauti FAR1 (V2).</title>
        <authorList>
            <consortium name="The Broad Institute Genomics Platform"/>
            <person name="Neafsey D.E."/>
            <person name="Besansky N."/>
            <person name="Howell P."/>
            <person name="Walton C."/>
            <person name="Young S.K."/>
            <person name="Zeng Q."/>
            <person name="Gargeya S."/>
            <person name="Fitzgerald M."/>
            <person name="Haas B."/>
            <person name="Abouelleil A."/>
            <person name="Allen A.W."/>
            <person name="Alvarado L."/>
            <person name="Arachchi H.M."/>
            <person name="Berlin A.M."/>
            <person name="Chapman S.B."/>
            <person name="Gainer-Dewar J."/>
            <person name="Goldberg J."/>
            <person name="Griggs A."/>
            <person name="Gujja S."/>
            <person name="Hansen M."/>
            <person name="Howarth C."/>
            <person name="Imamovic A."/>
            <person name="Ireland A."/>
            <person name="Larimer J."/>
            <person name="McCowan C."/>
            <person name="Murphy C."/>
            <person name="Pearson M."/>
            <person name="Poon T.W."/>
            <person name="Priest M."/>
            <person name="Roberts A."/>
            <person name="Saif S."/>
            <person name="Shea T."/>
            <person name="Sisk P."/>
            <person name="Sykes S."/>
            <person name="Wortman J."/>
            <person name="Nusbaum C."/>
            <person name="Birren B."/>
        </authorList>
    </citation>
    <scope>NUCLEOTIDE SEQUENCE [LARGE SCALE GENOMIC DNA]</scope>
    <source>
        <strain evidence="3">FAR1</strain>
    </source>
</reference>
<dbReference type="VEuPathDB" id="VectorBase:AFAF018839"/>
<keyword evidence="3" id="KW-1185">Reference proteome</keyword>
<name>A0A182QXH9_9DIPT</name>
<reference evidence="2" key="2">
    <citation type="submission" date="2020-05" db="UniProtKB">
        <authorList>
            <consortium name="EnsemblMetazoa"/>
        </authorList>
    </citation>
    <scope>IDENTIFICATION</scope>
    <source>
        <strain evidence="2">FAR1</strain>
    </source>
</reference>
<sequence length="215" mass="25472">MARYGGKVIIFARVLSVVVLFAINRSSSGAEPPKPVYYPNRINFTNDPKPFAVRVTKFVCTKTPYERTNLLLCKTVLRRNQPTVVHIKLHVPMVLNEIYFKLDTYYRYNEYRSFPVTLHTEVCAYFRNPSDDPMSRQAMSMALETMPQYMHYCPHGNTTYVMDYWLEEKFFPKSLPAGDFRFDVWLHDRDNQTLFSYQTFFSVRRRGVLKSLIEW</sequence>
<dbReference type="EnsemblMetazoa" id="AFAF018839-RA">
    <property type="protein sequence ID" value="AFAF018839-PA"/>
    <property type="gene ID" value="AFAF018839"/>
</dbReference>
<feature type="chain" id="PRO_5008133583" evidence="1">
    <location>
        <begin position="31"/>
        <end position="215"/>
    </location>
</feature>
<keyword evidence="1" id="KW-0732">Signal</keyword>
<organism evidence="2 3">
    <name type="scientific">Anopheles farauti</name>
    <dbReference type="NCBI Taxonomy" id="69004"/>
    <lineage>
        <taxon>Eukaryota</taxon>
        <taxon>Metazoa</taxon>
        <taxon>Ecdysozoa</taxon>
        <taxon>Arthropoda</taxon>
        <taxon>Hexapoda</taxon>
        <taxon>Insecta</taxon>
        <taxon>Pterygota</taxon>
        <taxon>Neoptera</taxon>
        <taxon>Endopterygota</taxon>
        <taxon>Diptera</taxon>
        <taxon>Nematocera</taxon>
        <taxon>Culicoidea</taxon>
        <taxon>Culicidae</taxon>
        <taxon>Anophelinae</taxon>
        <taxon>Anopheles</taxon>
    </lineage>
</organism>
<protein>
    <submittedName>
        <fullName evidence="2">Uncharacterized protein</fullName>
    </submittedName>
</protein>
<dbReference type="Proteomes" id="UP000075886">
    <property type="component" value="Unassembled WGS sequence"/>
</dbReference>
<accession>A0A182QXH9</accession>
<proteinExistence type="predicted"/>
<dbReference type="EMBL" id="AXCN02000286">
    <property type="status" value="NOT_ANNOTATED_CDS"/>
    <property type="molecule type" value="Genomic_DNA"/>
</dbReference>
<dbReference type="PANTHER" id="PTHR20898:SF0">
    <property type="entry name" value="DAEDALUS ON 3-RELATED"/>
    <property type="match status" value="1"/>
</dbReference>
<feature type="signal peptide" evidence="1">
    <location>
        <begin position="1"/>
        <end position="30"/>
    </location>
</feature>
<dbReference type="Pfam" id="PF06477">
    <property type="entry name" value="DUF1091"/>
    <property type="match status" value="1"/>
</dbReference>
<dbReference type="AlphaFoldDB" id="A0A182QXH9"/>
<evidence type="ECO:0000313" key="3">
    <source>
        <dbReference type="Proteomes" id="UP000075886"/>
    </source>
</evidence>
<evidence type="ECO:0000313" key="2">
    <source>
        <dbReference type="EnsemblMetazoa" id="AFAF018839-PA"/>
    </source>
</evidence>
<dbReference type="PANTHER" id="PTHR20898">
    <property type="entry name" value="DAEDALUS ON 3-RELATED-RELATED"/>
    <property type="match status" value="1"/>
</dbReference>
<dbReference type="InterPro" id="IPR010512">
    <property type="entry name" value="DUF1091"/>
</dbReference>
<evidence type="ECO:0000256" key="1">
    <source>
        <dbReference type="SAM" id="SignalP"/>
    </source>
</evidence>